<feature type="chain" id="PRO_5018297583" description="Lipoprotein" evidence="2">
    <location>
        <begin position="21"/>
        <end position="328"/>
    </location>
</feature>
<dbReference type="Proteomes" id="UP000275910">
    <property type="component" value="Unassembled WGS sequence"/>
</dbReference>
<dbReference type="EMBL" id="RCTY01000007">
    <property type="protein sequence ID" value="ROU08797.1"/>
    <property type="molecule type" value="Genomic_DNA"/>
</dbReference>
<evidence type="ECO:0000256" key="1">
    <source>
        <dbReference type="SAM" id="MobiDB-lite"/>
    </source>
</evidence>
<evidence type="ECO:0000256" key="2">
    <source>
        <dbReference type="SAM" id="SignalP"/>
    </source>
</evidence>
<proteinExistence type="predicted"/>
<gene>
    <name evidence="3" type="ORF">D9T17_02690</name>
</gene>
<feature type="region of interest" description="Disordered" evidence="1">
    <location>
        <begin position="305"/>
        <end position="328"/>
    </location>
</feature>
<evidence type="ECO:0000313" key="3">
    <source>
        <dbReference type="EMBL" id="ROU08797.1"/>
    </source>
</evidence>
<feature type="signal peptide" evidence="2">
    <location>
        <begin position="1"/>
        <end position="20"/>
    </location>
</feature>
<dbReference type="AlphaFoldDB" id="A0A3N2RMY2"/>
<sequence length="328" mass="33721">MRALSPFALGLLIATAPALAAPPLIAAQQTNVSPAKSSSPQPVFSGSDFCDSCGKPPLYTEGAGAPGGGAAAAQTLDPGEVSASSCEVSMVVSPQVPGSTGPGYARIRDLPYTAAIRAALQTADEWPLLPLLLQRIDLPTPGIGAARAPNAAGAIDLPAASEATFLEWSFAATADAPKQGPVGARVLALTVSVDRRGAFLRADWLATPGADWSYYTAPNAPPAATPGVLASRVAKLYDAGRFSAQRLTLLHDGGWVRVGVGEPVREWLSFELPDAQWQPARLRNGLLRGTALSDGQGLQMQWPTLSHGVLNPAPSTPPPAQSAASAGR</sequence>
<dbReference type="RefSeq" id="WP_123645980.1">
    <property type="nucleotide sequence ID" value="NZ_RCTY01000007.1"/>
</dbReference>
<accession>A0A3N2RMY2</accession>
<name>A0A3N2RMY2_LYSEN</name>
<comment type="caution">
    <text evidence="3">The sequence shown here is derived from an EMBL/GenBank/DDBJ whole genome shotgun (WGS) entry which is preliminary data.</text>
</comment>
<reference evidence="3 4" key="1">
    <citation type="submission" date="2018-10" db="EMBL/GenBank/DDBJ databases">
        <title>The genome of Lysobacter enzymogenes OH11.</title>
        <authorList>
            <person name="Liu F."/>
            <person name="Zhao Y."/>
            <person name="Qian G."/>
            <person name="Chen Y."/>
            <person name="Xu H."/>
        </authorList>
    </citation>
    <scope>NUCLEOTIDE SEQUENCE [LARGE SCALE GENOMIC DNA]</scope>
    <source>
        <strain evidence="3 4">OH11</strain>
    </source>
</reference>
<keyword evidence="2" id="KW-0732">Signal</keyword>
<evidence type="ECO:0000313" key="4">
    <source>
        <dbReference type="Proteomes" id="UP000275910"/>
    </source>
</evidence>
<evidence type="ECO:0008006" key="5">
    <source>
        <dbReference type="Google" id="ProtNLM"/>
    </source>
</evidence>
<protein>
    <recommendedName>
        <fullName evidence="5">Lipoprotein</fullName>
    </recommendedName>
</protein>
<organism evidence="3 4">
    <name type="scientific">Lysobacter enzymogenes</name>
    <dbReference type="NCBI Taxonomy" id="69"/>
    <lineage>
        <taxon>Bacteria</taxon>
        <taxon>Pseudomonadati</taxon>
        <taxon>Pseudomonadota</taxon>
        <taxon>Gammaproteobacteria</taxon>
        <taxon>Lysobacterales</taxon>
        <taxon>Lysobacteraceae</taxon>
        <taxon>Lysobacter</taxon>
    </lineage>
</organism>